<dbReference type="EMBL" id="LAQJ01000176">
    <property type="protein sequence ID" value="KKO19596.1"/>
    <property type="molecule type" value="Genomic_DNA"/>
</dbReference>
<dbReference type="Proteomes" id="UP000034954">
    <property type="component" value="Unassembled WGS sequence"/>
</dbReference>
<comment type="caution">
    <text evidence="2">The sequence shown here is derived from an EMBL/GenBank/DDBJ whole genome shotgun (WGS) entry which is preliminary data.</text>
</comment>
<proteinExistence type="predicted"/>
<evidence type="ECO:0000256" key="1">
    <source>
        <dbReference type="SAM" id="SignalP"/>
    </source>
</evidence>
<gene>
    <name evidence="2" type="ORF">BROFUL_01703</name>
</gene>
<reference evidence="2 3" key="1">
    <citation type="journal article" date="2013" name="BMC Microbiol.">
        <title>Identification of the type II cytochrome c maturation pathway in anammox bacteria by comparative genomics.</title>
        <authorList>
            <person name="Ferousi C."/>
            <person name="Speth D.R."/>
            <person name="Reimann J."/>
            <person name="Op den Camp H.J."/>
            <person name="Allen J.W."/>
            <person name="Keltjens J.T."/>
            <person name="Jetten M.S."/>
        </authorList>
    </citation>
    <scope>NUCLEOTIDE SEQUENCE [LARGE SCALE GENOMIC DNA]</scope>
    <source>
        <strain evidence="2">RU1</strain>
    </source>
</reference>
<protein>
    <submittedName>
        <fullName evidence="2">Uncharacterized protein</fullName>
    </submittedName>
</protein>
<dbReference type="AlphaFoldDB" id="A0A0M2UX95"/>
<keyword evidence="3" id="KW-1185">Reference proteome</keyword>
<feature type="signal peptide" evidence="1">
    <location>
        <begin position="1"/>
        <end position="25"/>
    </location>
</feature>
<evidence type="ECO:0000313" key="3">
    <source>
        <dbReference type="Proteomes" id="UP000034954"/>
    </source>
</evidence>
<organism evidence="2 3">
    <name type="scientific">Candidatus Brocadia fulgida</name>
    <dbReference type="NCBI Taxonomy" id="380242"/>
    <lineage>
        <taxon>Bacteria</taxon>
        <taxon>Pseudomonadati</taxon>
        <taxon>Planctomycetota</taxon>
        <taxon>Candidatus Brocadiia</taxon>
        <taxon>Candidatus Brocadiales</taxon>
        <taxon>Candidatus Brocadiaceae</taxon>
        <taxon>Candidatus Brocadia</taxon>
    </lineage>
</organism>
<sequence>MKRKLKFVLIGLFSACLFQVHSLHASERLDDGILWSTKTEINEKYGKPTYLYCEEEPFRRYMIVKPEDESSLRATFLYDVVVHDFYYINKSGNDLEYRFYYGEDMSEGKKTYRVKECTIKFLNNPVPLGRVAEIVPEFKPAFQCSKVFQERLVNYNNIRLIFVTEKVNDLSKKIGSLFVDPDKDIKDWSLSYYAILSDGEPENVSSNSMVKEVIIAVDGDYRIGKTANAFRTKMIKNPLP</sequence>
<name>A0A0M2UX95_9BACT</name>
<accession>A0A0M2UX95</accession>
<keyword evidence="1" id="KW-0732">Signal</keyword>
<evidence type="ECO:0000313" key="2">
    <source>
        <dbReference type="EMBL" id="KKO19596.1"/>
    </source>
</evidence>
<feature type="chain" id="PRO_5005644065" evidence="1">
    <location>
        <begin position="26"/>
        <end position="240"/>
    </location>
</feature>